<feature type="transmembrane region" description="Helical" evidence="13">
    <location>
        <begin position="1090"/>
        <end position="1113"/>
    </location>
</feature>
<keyword evidence="11" id="KW-0807">Transducer</keyword>
<feature type="transmembrane region" description="Helical" evidence="13">
    <location>
        <begin position="1004"/>
        <end position="1025"/>
    </location>
</feature>
<evidence type="ECO:0000256" key="3">
    <source>
        <dbReference type="ARBA" id="ARBA00022475"/>
    </source>
</evidence>
<dbReference type="InterPro" id="IPR001611">
    <property type="entry name" value="Leu-rich_rpt"/>
</dbReference>
<dbReference type="PROSITE" id="PS50262">
    <property type="entry name" value="G_PROTEIN_RECEP_F1_2"/>
    <property type="match status" value="1"/>
</dbReference>
<feature type="transmembrane region" description="Helical" evidence="13">
    <location>
        <begin position="922"/>
        <end position="942"/>
    </location>
</feature>
<evidence type="ECO:0000256" key="10">
    <source>
        <dbReference type="ARBA" id="ARBA00023170"/>
    </source>
</evidence>
<evidence type="ECO:0000259" key="14">
    <source>
        <dbReference type="PROSITE" id="PS50262"/>
    </source>
</evidence>
<feature type="compositionally biased region" description="Basic and acidic residues" evidence="12">
    <location>
        <begin position="1452"/>
        <end position="1462"/>
    </location>
</feature>
<keyword evidence="15" id="KW-1185">Reference proteome</keyword>
<feature type="transmembrane region" description="Helical" evidence="13">
    <location>
        <begin position="962"/>
        <end position="983"/>
    </location>
</feature>
<keyword evidence="9 13" id="KW-0472">Membrane</keyword>
<dbReference type="SMART" id="SM00369">
    <property type="entry name" value="LRR_TYP"/>
    <property type="match status" value="10"/>
</dbReference>
<dbReference type="GO" id="GO:0009755">
    <property type="term" value="P:hormone-mediated signaling pathway"/>
    <property type="evidence" value="ECO:0007669"/>
    <property type="project" value="TreeGrafter"/>
</dbReference>
<organism evidence="15 16">
    <name type="scientific">Hyalella azteca</name>
    <name type="common">Amphipod</name>
    <dbReference type="NCBI Taxonomy" id="294128"/>
    <lineage>
        <taxon>Eukaryota</taxon>
        <taxon>Metazoa</taxon>
        <taxon>Ecdysozoa</taxon>
        <taxon>Arthropoda</taxon>
        <taxon>Crustacea</taxon>
        <taxon>Multicrustacea</taxon>
        <taxon>Malacostraca</taxon>
        <taxon>Eumalacostraca</taxon>
        <taxon>Peracarida</taxon>
        <taxon>Amphipoda</taxon>
        <taxon>Senticaudata</taxon>
        <taxon>Talitrida</taxon>
        <taxon>Talitroidea</taxon>
        <taxon>Hyalellidae</taxon>
        <taxon>Hyalella</taxon>
    </lineage>
</organism>
<feature type="region of interest" description="Disordered" evidence="12">
    <location>
        <begin position="799"/>
        <end position="836"/>
    </location>
</feature>
<dbReference type="Proteomes" id="UP000694843">
    <property type="component" value="Unplaced"/>
</dbReference>
<dbReference type="GO" id="GO:0008528">
    <property type="term" value="F:G protein-coupled peptide receptor activity"/>
    <property type="evidence" value="ECO:0007669"/>
    <property type="project" value="TreeGrafter"/>
</dbReference>
<comment type="similarity">
    <text evidence="2">Belongs to the G-protein coupled receptor 1 family.</text>
</comment>
<feature type="domain" description="G-protein coupled receptors family 1 profile" evidence="14">
    <location>
        <begin position="897"/>
        <end position="1142"/>
    </location>
</feature>
<gene>
    <name evidence="16" type="primary">LOC108680486</name>
</gene>
<feature type="region of interest" description="Disordered" evidence="12">
    <location>
        <begin position="1448"/>
        <end position="1487"/>
    </location>
</feature>
<sequence>MATVNCSAKNPLPFQLNSNSSEDCSPSFTVETFVSAPRKQTYLLWHWDRNSGRSSQCSVHGNYNSINMKINFQPESNACDDPVSVTREVSHKKLHDTPVSKTYSLTLHVFLIKIFIHRHVRDFLVRSKINFILLGLVSRFLSFRKMSKIYILFILMLLACGSNPTLGNVTRSCPSNCSCSAVPTPTLASEKWASLMPSAFLLHPKLFQNFSNTLEPSKPLQESTTSEHASQATQHKRSLTIRRRRELRRVGYTQRGPPIQENIIDLSPSFPAEPSGGNSIHSLATSNFDSVHKRLQENRRQRISSGASEGQPVYDYLDSDSNIVPEVISEQIPDLYEGSVYPSMKLNEDFQWTDEAEIGVTYSNQSSGEDDLQLPIAMVCEAGSYFAVPLGDEHFVHSMVVSLDLSFNNITNLTSSSLAEYSALRYLSVRHNGLAHVGDLAFEAQPDLDTLDLSQNLLSSVPPAVRRCPQLRLLLLAENEIRFLSETALQGLRALQWVDLRSNPLLTVHHRAFSDLPVLNKLILKETRELTRLPEVNSERLEVLGVDRAALMTVPDGLCRRHPSLRSLNLHLNALKELPDLSQCHRLKLLDLSNNGIEELHEGAFRDTEELQDLLLQHNRITALPPLAFAGLQQLQVLNLEYNHISYLHPDAFLPLKKLEDLNLGNNVFPELPNRGLEHVLHLKVHNNRHLRQFPDPQSFPSVVSLVLSYAYHCCPFLNMDVALDNGRPGTDSLSRSKPPPRIHEDVVFNLEGLQRHDPRLWNHSHPGWPYYPVHPSFNFTALWVNLAGRYPSATTTISATSNTTKAPPPPIIGHSLRSTAPHPPSSTPTTADDHDHHRDWMQLEGADSNLDDEELHNQHAIQCIPQPGPFMPCRDLFDWWTLRCGVWLVFLLALMGNGVVVVVLIAAYAKMDVPRFLVTNLAMADFLMGVYLGFLAVVDASTLGEFRMYAIPWQMSAGCQLAGFLGVLSSELSVYTLTVITLERNYAIIHAMNLNKRLSLRHAAYIMAIGWMFALTMAVLPLTGVSDYRKFAVCLPFETDGAGLGYVVFLMVINGVAFMILMGCYLKIYCAIRGSQAWNSNDSRIAKRMALLVFTDFICWAPIAFFSLSAAYGLQLISLEEAKVFTVFILPLNSCCNPFLYALLTKQFKKDCVMLCKAIEESRVTRGIGRCRHSSNFSNRQTPVNTNSALDSKSREACSCGIVDKKRSRPCQVVDFICCHKTRLSAGTYSKGHRRNLSPKKEVGRSTTSAASWNWRGTWRATQKPGPLRLLDIRKPASLDLTRKSSQESSLSSSRHDSSTASTATWRVSRSSVSSDASKTDSSSRTGSQREDSRTGSVTRHPGRGGSKPRLQRQRAIEKDAQGTSRLNCPVHPREELSCVYEQASIEEAAEIKVIPSPRFSHRRSLSDGLLFCTIAATQPISGVQSNPVALFAISPTVLPMTPEIVSQDSISHESESEKPGLLETHFPLDNDDQDESAPKEASPLI</sequence>
<dbReference type="Pfam" id="PF00001">
    <property type="entry name" value="7tm_1"/>
    <property type="match status" value="1"/>
</dbReference>
<evidence type="ECO:0000256" key="5">
    <source>
        <dbReference type="ARBA" id="ARBA00022692"/>
    </source>
</evidence>
<dbReference type="PROSITE" id="PS51450">
    <property type="entry name" value="LRR"/>
    <property type="match status" value="5"/>
</dbReference>
<proteinExistence type="inferred from homology"/>
<dbReference type="InterPro" id="IPR003591">
    <property type="entry name" value="Leu-rich_rpt_typical-subtyp"/>
</dbReference>
<evidence type="ECO:0000256" key="7">
    <source>
        <dbReference type="ARBA" id="ARBA00022989"/>
    </source>
</evidence>
<feature type="region of interest" description="Disordered" evidence="12">
    <location>
        <begin position="1282"/>
        <end position="1370"/>
    </location>
</feature>
<dbReference type="GO" id="GO:0007189">
    <property type="term" value="P:adenylate cyclase-activating G protein-coupled receptor signaling pathway"/>
    <property type="evidence" value="ECO:0007669"/>
    <property type="project" value="TreeGrafter"/>
</dbReference>
<evidence type="ECO:0000313" key="16">
    <source>
        <dbReference type="RefSeq" id="XP_018024800.1"/>
    </source>
</evidence>
<evidence type="ECO:0000256" key="6">
    <source>
        <dbReference type="ARBA" id="ARBA00022737"/>
    </source>
</evidence>
<dbReference type="Pfam" id="PF13855">
    <property type="entry name" value="LRR_8"/>
    <property type="match status" value="2"/>
</dbReference>
<evidence type="ECO:0000313" key="15">
    <source>
        <dbReference type="Proteomes" id="UP000694843"/>
    </source>
</evidence>
<keyword evidence="8" id="KW-0297">G-protein coupled receptor</keyword>
<evidence type="ECO:0000256" key="4">
    <source>
        <dbReference type="ARBA" id="ARBA00022614"/>
    </source>
</evidence>
<dbReference type="PANTHER" id="PTHR24372">
    <property type="entry name" value="GLYCOPROTEIN HORMONE RECEPTOR"/>
    <property type="match status" value="1"/>
</dbReference>
<dbReference type="Gene3D" id="1.20.1070.10">
    <property type="entry name" value="Rhodopsin 7-helix transmembrane proteins"/>
    <property type="match status" value="1"/>
</dbReference>
<feature type="transmembrane region" description="Helical" evidence="13">
    <location>
        <begin position="149"/>
        <end position="167"/>
    </location>
</feature>
<evidence type="ECO:0000256" key="1">
    <source>
        <dbReference type="ARBA" id="ARBA00004651"/>
    </source>
</evidence>
<dbReference type="RefSeq" id="XP_018024800.1">
    <property type="nucleotide sequence ID" value="XM_018169311.2"/>
</dbReference>
<dbReference type="SUPFAM" id="SSF81321">
    <property type="entry name" value="Family A G protein-coupled receptor-like"/>
    <property type="match status" value="1"/>
</dbReference>
<protein>
    <submittedName>
        <fullName evidence="16">Leucine-rich repeat-containing G-protein coupled receptor 4 isoform X1</fullName>
    </submittedName>
</protein>
<dbReference type="InterPro" id="IPR002131">
    <property type="entry name" value="Gphrmn_rcpt_fam"/>
</dbReference>
<keyword evidence="3" id="KW-1003">Cell membrane</keyword>
<evidence type="ECO:0000256" key="13">
    <source>
        <dbReference type="SAM" id="Phobius"/>
    </source>
</evidence>
<dbReference type="PANTHER" id="PTHR24372:SF82">
    <property type="entry name" value="RICKETS"/>
    <property type="match status" value="1"/>
</dbReference>
<evidence type="ECO:0000256" key="11">
    <source>
        <dbReference type="ARBA" id="ARBA00023224"/>
    </source>
</evidence>
<keyword evidence="5 13" id="KW-0812">Transmembrane</keyword>
<dbReference type="GeneID" id="108680486"/>
<feature type="region of interest" description="Disordered" evidence="12">
    <location>
        <begin position="1230"/>
        <end position="1250"/>
    </location>
</feature>
<dbReference type="CDD" id="cd15136">
    <property type="entry name" value="7tmA_Glyco_hormone_R"/>
    <property type="match status" value="1"/>
</dbReference>
<feature type="transmembrane region" description="Helical" evidence="13">
    <location>
        <begin position="1125"/>
        <end position="1145"/>
    </location>
</feature>
<dbReference type="GO" id="GO:0005886">
    <property type="term" value="C:plasma membrane"/>
    <property type="evidence" value="ECO:0007669"/>
    <property type="project" value="UniProtKB-SubCell"/>
</dbReference>
<dbReference type="InterPro" id="IPR000276">
    <property type="entry name" value="GPCR_Rhodpsn"/>
</dbReference>
<dbReference type="KEGG" id="hazt:108680486"/>
<dbReference type="PRINTS" id="PR00237">
    <property type="entry name" value="GPCRRHODOPSN"/>
</dbReference>
<evidence type="ECO:0000256" key="9">
    <source>
        <dbReference type="ARBA" id="ARBA00023136"/>
    </source>
</evidence>
<feature type="compositionally biased region" description="Low complexity" evidence="12">
    <location>
        <begin position="1288"/>
        <end position="1327"/>
    </location>
</feature>
<dbReference type="Gene3D" id="3.80.10.10">
    <property type="entry name" value="Ribonuclease Inhibitor"/>
    <property type="match status" value="2"/>
</dbReference>
<evidence type="ECO:0000256" key="2">
    <source>
        <dbReference type="ARBA" id="ARBA00010663"/>
    </source>
</evidence>
<dbReference type="SUPFAM" id="SSF52058">
    <property type="entry name" value="L domain-like"/>
    <property type="match status" value="1"/>
</dbReference>
<dbReference type="InterPro" id="IPR032675">
    <property type="entry name" value="LRR_dom_sf"/>
</dbReference>
<dbReference type="PRINTS" id="PR00373">
    <property type="entry name" value="GLYCHORMONER"/>
</dbReference>
<comment type="subcellular location">
    <subcellularLocation>
        <location evidence="1">Cell membrane</location>
        <topology evidence="1">Multi-pass membrane protein</topology>
    </subcellularLocation>
</comment>
<reference evidence="16" key="1">
    <citation type="submission" date="2025-08" db="UniProtKB">
        <authorList>
            <consortium name="RefSeq"/>
        </authorList>
    </citation>
    <scope>IDENTIFICATION</scope>
    <source>
        <tissue evidence="16">Whole organism</tissue>
    </source>
</reference>
<keyword evidence="4" id="KW-0433">Leucine-rich repeat</keyword>
<feature type="transmembrane region" description="Helical" evidence="13">
    <location>
        <begin position="1045"/>
        <end position="1069"/>
    </location>
</feature>
<name>A0A8B7PFM6_HYAAZ</name>
<accession>A0A8B7PFM6</accession>
<feature type="compositionally biased region" description="Polar residues" evidence="12">
    <location>
        <begin position="216"/>
        <end position="233"/>
    </location>
</feature>
<dbReference type="InterPro" id="IPR017452">
    <property type="entry name" value="GPCR_Rhodpsn_7TM"/>
</dbReference>
<feature type="transmembrane region" description="Helical" evidence="13">
    <location>
        <begin position="887"/>
        <end position="910"/>
    </location>
</feature>
<dbReference type="GO" id="GO:0016500">
    <property type="term" value="F:protein-hormone receptor activity"/>
    <property type="evidence" value="ECO:0007669"/>
    <property type="project" value="InterPro"/>
</dbReference>
<keyword evidence="7 13" id="KW-1133">Transmembrane helix</keyword>
<evidence type="ECO:0000256" key="8">
    <source>
        <dbReference type="ARBA" id="ARBA00023040"/>
    </source>
</evidence>
<feature type="region of interest" description="Disordered" evidence="12">
    <location>
        <begin position="216"/>
        <end position="239"/>
    </location>
</feature>
<dbReference type="FunFam" id="1.20.1070.10:FF:000156">
    <property type="entry name" value="Lutropin-choriogonadotropic hormone receptor"/>
    <property type="match status" value="1"/>
</dbReference>
<keyword evidence="10 16" id="KW-0675">Receptor</keyword>
<keyword evidence="6" id="KW-0677">Repeat</keyword>
<dbReference type="OrthoDB" id="1883493at2759"/>
<evidence type="ECO:0000256" key="12">
    <source>
        <dbReference type="SAM" id="MobiDB-lite"/>
    </source>
</evidence>